<comment type="caution">
    <text evidence="2">The sequence shown here is derived from an EMBL/GenBank/DDBJ whole genome shotgun (WGS) entry which is preliminary data.</text>
</comment>
<proteinExistence type="predicted"/>
<dbReference type="PIRSF" id="PIRSF028065">
    <property type="entry name" value="UCP028065"/>
    <property type="match status" value="1"/>
</dbReference>
<dbReference type="RefSeq" id="WP_054204003.1">
    <property type="nucleotide sequence ID" value="NZ_LHPH01000001.1"/>
</dbReference>
<dbReference type="Pfam" id="PF04224">
    <property type="entry name" value="DUF417"/>
    <property type="match status" value="1"/>
</dbReference>
<dbReference type="InterPro" id="IPR007339">
    <property type="entry name" value="RclC-like"/>
</dbReference>
<feature type="transmembrane region" description="Helical" evidence="1">
    <location>
        <begin position="21"/>
        <end position="42"/>
    </location>
</feature>
<accession>A0A0N1ES57</accession>
<sequence>MTFTSTQLNTLTTLGNKLEKAGLPLIYITLGVIYIWFGGIKFSAGQAEGMYGMIANNPLVSWMYAIFSKQGLVNFLGSLEIIIGLLFIGRFVNPALSVVGGLLSMALFIVTISMMVFLPGITTDAGFPVLSFVGEFLLKDIGLFAASLFVVGNSLKALVAKSA</sequence>
<dbReference type="GO" id="GO:1901530">
    <property type="term" value="P:response to hypochlorite"/>
    <property type="evidence" value="ECO:0007669"/>
    <property type="project" value="TreeGrafter"/>
</dbReference>
<gene>
    <name evidence="2" type="ORF">ADS77_01070</name>
</gene>
<feature type="transmembrane region" description="Helical" evidence="1">
    <location>
        <begin position="62"/>
        <end position="88"/>
    </location>
</feature>
<keyword evidence="1" id="KW-0472">Membrane</keyword>
<feature type="transmembrane region" description="Helical" evidence="1">
    <location>
        <begin position="95"/>
        <end position="121"/>
    </location>
</feature>
<reference evidence="2 3" key="1">
    <citation type="submission" date="2015-08" db="EMBL/GenBank/DDBJ databases">
        <title>Draft Genome Sequence of Pseudoalteromonas porphyrae UCD-SED14.</title>
        <authorList>
            <person name="Coil D.A."/>
            <person name="Jospin G."/>
            <person name="Lee R.D."/>
            <person name="Eisen J.A."/>
        </authorList>
    </citation>
    <scope>NUCLEOTIDE SEQUENCE [LARGE SCALE GENOMIC DNA]</scope>
    <source>
        <strain evidence="2 3">UCD-SED14</strain>
    </source>
</reference>
<evidence type="ECO:0008006" key="4">
    <source>
        <dbReference type="Google" id="ProtNLM"/>
    </source>
</evidence>
<dbReference type="PATRIC" id="fig|187330.3.peg.223"/>
<evidence type="ECO:0000313" key="3">
    <source>
        <dbReference type="Proteomes" id="UP000037848"/>
    </source>
</evidence>
<evidence type="ECO:0000313" key="2">
    <source>
        <dbReference type="EMBL" id="KPH65553.1"/>
    </source>
</evidence>
<keyword evidence="3" id="KW-1185">Reference proteome</keyword>
<keyword evidence="1" id="KW-0812">Transmembrane</keyword>
<keyword evidence="1" id="KW-1133">Transmembrane helix</keyword>
<protein>
    <recommendedName>
        <fullName evidence="4">DUF417 family protein</fullName>
    </recommendedName>
</protein>
<dbReference type="InterPro" id="IPR016865">
    <property type="entry name" value="RclC"/>
</dbReference>
<dbReference type="PANTHER" id="PTHR40106">
    <property type="entry name" value="INNER MEMBRANE PROTEIN RCLC"/>
    <property type="match status" value="1"/>
</dbReference>
<dbReference type="EMBL" id="LHPH01000001">
    <property type="protein sequence ID" value="KPH65553.1"/>
    <property type="molecule type" value="Genomic_DNA"/>
</dbReference>
<dbReference type="AlphaFoldDB" id="A0A0N1ES57"/>
<evidence type="ECO:0000256" key="1">
    <source>
        <dbReference type="SAM" id="Phobius"/>
    </source>
</evidence>
<feature type="transmembrane region" description="Helical" evidence="1">
    <location>
        <begin position="141"/>
        <end position="159"/>
    </location>
</feature>
<dbReference type="OrthoDB" id="1118972at2"/>
<dbReference type="PANTHER" id="PTHR40106:SF1">
    <property type="entry name" value="INNER MEMBRANE PROTEIN RCLC"/>
    <property type="match status" value="1"/>
</dbReference>
<organism evidence="2 3">
    <name type="scientific">Pseudoalteromonas porphyrae</name>
    <dbReference type="NCBI Taxonomy" id="187330"/>
    <lineage>
        <taxon>Bacteria</taxon>
        <taxon>Pseudomonadati</taxon>
        <taxon>Pseudomonadota</taxon>
        <taxon>Gammaproteobacteria</taxon>
        <taxon>Alteromonadales</taxon>
        <taxon>Pseudoalteromonadaceae</taxon>
        <taxon>Pseudoalteromonas</taxon>
    </lineage>
</organism>
<dbReference type="GO" id="GO:0005886">
    <property type="term" value="C:plasma membrane"/>
    <property type="evidence" value="ECO:0007669"/>
    <property type="project" value="TreeGrafter"/>
</dbReference>
<dbReference type="Proteomes" id="UP000037848">
    <property type="component" value="Unassembled WGS sequence"/>
</dbReference>
<name>A0A0N1ES57_9GAMM</name>